<evidence type="ECO:0000313" key="3">
    <source>
        <dbReference type="Proteomes" id="UP000013243"/>
    </source>
</evidence>
<evidence type="ECO:0000313" key="2">
    <source>
        <dbReference type="EMBL" id="ANP39766.1"/>
    </source>
</evidence>
<dbReference type="KEGG" id="rmb:K529_003210"/>
<name>A0A1B0ZZR9_9RHOB</name>
<feature type="signal peptide" evidence="1">
    <location>
        <begin position="1"/>
        <end position="24"/>
    </location>
</feature>
<dbReference type="EMBL" id="CP015230">
    <property type="protein sequence ID" value="ANP39766.1"/>
    <property type="molecule type" value="Genomic_DNA"/>
</dbReference>
<organism evidence="2 3">
    <name type="scientific">Tritonibacter mobilis F1926</name>
    <dbReference type="NCBI Taxonomy" id="1265309"/>
    <lineage>
        <taxon>Bacteria</taxon>
        <taxon>Pseudomonadati</taxon>
        <taxon>Pseudomonadota</taxon>
        <taxon>Alphaproteobacteria</taxon>
        <taxon>Rhodobacterales</taxon>
        <taxon>Paracoccaceae</taxon>
        <taxon>Tritonibacter</taxon>
    </lineage>
</organism>
<evidence type="ECO:0008006" key="4">
    <source>
        <dbReference type="Google" id="ProtNLM"/>
    </source>
</evidence>
<sequence length="152" mass="16305">MPTRSRSATRALTLSALAATAALAGCVDLQSTGPQADYFSSRALARIYALDDGSFEVVPEIGAQGAAYWCAASEYARRRLGADWSQDIYVAKGRAPSTVSGRIDSVTFTLSHVPSAEGKRPFINTFGFKPGDNFSVSSGDSFCRDLEPLFFF</sequence>
<dbReference type="RefSeq" id="WP_005627309.1">
    <property type="nucleotide sequence ID" value="NZ_CP015230.1"/>
</dbReference>
<dbReference type="STRING" id="1265309.K529_003210"/>
<feature type="chain" id="PRO_5008518271" description="Lipoprotein" evidence="1">
    <location>
        <begin position="25"/>
        <end position="152"/>
    </location>
</feature>
<dbReference type="PROSITE" id="PS51257">
    <property type="entry name" value="PROKAR_LIPOPROTEIN"/>
    <property type="match status" value="1"/>
</dbReference>
<protein>
    <recommendedName>
        <fullName evidence="4">Lipoprotein</fullName>
    </recommendedName>
</protein>
<reference evidence="2 3" key="1">
    <citation type="journal article" date="2016" name="ISME J.">
        <title>Global occurrence and heterogeneity of the Roseobacter-clade species Ruegeria mobilis.</title>
        <authorList>
            <person name="Sonnenschein E."/>
            <person name="Gram L."/>
        </authorList>
    </citation>
    <scope>NUCLEOTIDE SEQUENCE [LARGE SCALE GENOMIC DNA]</scope>
    <source>
        <strain evidence="2 3">F1926</strain>
    </source>
</reference>
<gene>
    <name evidence="2" type="ORF">K529_003210</name>
</gene>
<dbReference type="OrthoDB" id="7689766at2"/>
<dbReference type="GeneID" id="28248808"/>
<accession>A0A1B0ZZR9</accession>
<evidence type="ECO:0000256" key="1">
    <source>
        <dbReference type="SAM" id="SignalP"/>
    </source>
</evidence>
<dbReference type="AlphaFoldDB" id="A0A1B0ZZR9"/>
<proteinExistence type="predicted"/>
<dbReference type="Proteomes" id="UP000013243">
    <property type="component" value="Chromosome"/>
</dbReference>
<keyword evidence="1" id="KW-0732">Signal</keyword>